<evidence type="ECO:0000256" key="1">
    <source>
        <dbReference type="SAM" id="SignalP"/>
    </source>
</evidence>
<gene>
    <name evidence="2" type="ORF">FPZ08_15595</name>
</gene>
<dbReference type="EMBL" id="CP042304">
    <property type="protein sequence ID" value="QDZ12041.1"/>
    <property type="molecule type" value="Genomic_DNA"/>
</dbReference>
<evidence type="ECO:0000313" key="2">
    <source>
        <dbReference type="EMBL" id="QDZ12041.1"/>
    </source>
</evidence>
<protein>
    <recommendedName>
        <fullName evidence="4">DUF2946 domain-containing protein</fullName>
    </recommendedName>
</protein>
<accession>A0A5B8LW58</accession>
<dbReference type="KEGG" id="dea:FPZ08_15595"/>
<feature type="chain" id="PRO_5022807934" description="DUF2946 domain-containing protein" evidence="1">
    <location>
        <begin position="19"/>
        <end position="105"/>
    </location>
</feature>
<evidence type="ECO:0008006" key="4">
    <source>
        <dbReference type="Google" id="ProtNLM"/>
    </source>
</evidence>
<dbReference type="AlphaFoldDB" id="A0A5B8LW58"/>
<feature type="signal peptide" evidence="1">
    <location>
        <begin position="1"/>
        <end position="18"/>
    </location>
</feature>
<keyword evidence="3" id="KW-1185">Reference proteome</keyword>
<dbReference type="OrthoDB" id="7950566at2"/>
<name>A0A5B8LW58_9HYPH</name>
<dbReference type="Proteomes" id="UP000315364">
    <property type="component" value="Chromosome"/>
</dbReference>
<evidence type="ECO:0000313" key="3">
    <source>
        <dbReference type="Proteomes" id="UP000315364"/>
    </source>
</evidence>
<organism evidence="2 3">
    <name type="scientific">Devosia ginsengisoli</name>
    <dbReference type="NCBI Taxonomy" id="400770"/>
    <lineage>
        <taxon>Bacteria</taxon>
        <taxon>Pseudomonadati</taxon>
        <taxon>Pseudomonadota</taxon>
        <taxon>Alphaproteobacteria</taxon>
        <taxon>Hyphomicrobiales</taxon>
        <taxon>Devosiaceae</taxon>
        <taxon>Devosia</taxon>
    </lineage>
</organism>
<reference evidence="2 3" key="1">
    <citation type="submission" date="2019-07" db="EMBL/GenBank/DDBJ databases">
        <title>Full genome sequence of Devosia sp. Gsoil 520.</title>
        <authorList>
            <person name="Im W.-T."/>
        </authorList>
    </citation>
    <scope>NUCLEOTIDE SEQUENCE [LARGE SCALE GENOMIC DNA]</scope>
    <source>
        <strain evidence="2 3">Gsoil 520</strain>
    </source>
</reference>
<keyword evidence="1" id="KW-0732">Signal</keyword>
<dbReference type="RefSeq" id="WP_146290853.1">
    <property type="nucleotide sequence ID" value="NZ_CP042304.1"/>
</dbReference>
<sequence length="105" mass="10913">MTRLLGIAVLILALVALAAPSLSVGVSAHPPTSTQVHASSGNLLAIKPCKSLGGKRVLPCHPDLGVMVSQASLVFPSIRQRSWRDVVLPLAAPQPETELPPPRAA</sequence>
<proteinExistence type="predicted"/>